<dbReference type="Proteomes" id="UP000246018">
    <property type="component" value="Unassembled WGS sequence"/>
</dbReference>
<evidence type="ECO:0000256" key="1">
    <source>
        <dbReference type="SAM" id="MobiDB-lite"/>
    </source>
</evidence>
<dbReference type="InterPro" id="IPR008579">
    <property type="entry name" value="UGlyAH_Cupin_dom"/>
</dbReference>
<comment type="caution">
    <text evidence="3">The sequence shown here is derived from an EMBL/GenBank/DDBJ whole genome shotgun (WGS) entry which is preliminary data.</text>
</comment>
<organism evidence="3 4">
    <name type="scientific">Nocardioides gansuensis</name>
    <dbReference type="NCBI Taxonomy" id="2138300"/>
    <lineage>
        <taxon>Bacteria</taxon>
        <taxon>Bacillati</taxon>
        <taxon>Actinomycetota</taxon>
        <taxon>Actinomycetes</taxon>
        <taxon>Propionibacteriales</taxon>
        <taxon>Nocardioidaceae</taxon>
        <taxon>Nocardioides</taxon>
    </lineage>
</organism>
<keyword evidence="4" id="KW-1185">Reference proteome</keyword>
<dbReference type="SUPFAM" id="SSF51182">
    <property type="entry name" value="RmlC-like cupins"/>
    <property type="match status" value="1"/>
</dbReference>
<gene>
    <name evidence="3" type="ORF">DDE18_07500</name>
</gene>
<dbReference type="PANTHER" id="PTHR40943:SF1">
    <property type="entry name" value="CYTOPLASMIC PROTEIN"/>
    <property type="match status" value="1"/>
</dbReference>
<proteinExistence type="predicted"/>
<sequence>MPSMYHQPPTAVTGPLEPRGQREGADSGDPQIAWTAFDSSDDVKVGVWEAAAGGWPIVNRENTETCYIISGRATITDDETGEKNEISAGHVVTFPKGWSGRWDVTETIRKVYCIAVPATDG</sequence>
<dbReference type="CDD" id="cd02227">
    <property type="entry name" value="cupin_TM1112-like"/>
    <property type="match status" value="1"/>
</dbReference>
<dbReference type="InterPro" id="IPR011051">
    <property type="entry name" value="RmlC_Cupin_sf"/>
</dbReference>
<evidence type="ECO:0000313" key="3">
    <source>
        <dbReference type="EMBL" id="PVG83155.1"/>
    </source>
</evidence>
<feature type="region of interest" description="Disordered" evidence="1">
    <location>
        <begin position="1"/>
        <end position="33"/>
    </location>
</feature>
<dbReference type="Gene3D" id="2.60.120.10">
    <property type="entry name" value="Jelly Rolls"/>
    <property type="match status" value="1"/>
</dbReference>
<protein>
    <recommendedName>
        <fullName evidence="2">(S)-ureidoglycine aminohydrolase cupin domain-containing protein</fullName>
    </recommendedName>
</protein>
<accession>A0A2T8FBT0</accession>
<dbReference type="AlphaFoldDB" id="A0A2T8FBT0"/>
<evidence type="ECO:0000313" key="4">
    <source>
        <dbReference type="Proteomes" id="UP000246018"/>
    </source>
</evidence>
<dbReference type="InterPro" id="IPR014710">
    <property type="entry name" value="RmlC-like_jellyroll"/>
</dbReference>
<dbReference type="OrthoDB" id="9799053at2"/>
<feature type="domain" description="(S)-ureidoglycine aminohydrolase cupin" evidence="2">
    <location>
        <begin position="41"/>
        <end position="112"/>
    </location>
</feature>
<name>A0A2T8FBT0_9ACTN</name>
<reference evidence="3 4" key="1">
    <citation type="submission" date="2018-04" db="EMBL/GenBank/DDBJ databases">
        <title>Genome of Nocardioides gansuensis WSJ-1.</title>
        <authorList>
            <person name="Wu S."/>
            <person name="Wang G."/>
        </authorList>
    </citation>
    <scope>NUCLEOTIDE SEQUENCE [LARGE SCALE GENOMIC DNA]</scope>
    <source>
        <strain evidence="3 4">WSJ-1</strain>
    </source>
</reference>
<dbReference type="PANTHER" id="PTHR40943">
    <property type="entry name" value="CYTOPLASMIC PROTEIN-RELATED"/>
    <property type="match status" value="1"/>
</dbReference>
<dbReference type="Pfam" id="PF05899">
    <property type="entry name" value="Cupin_3"/>
    <property type="match status" value="1"/>
</dbReference>
<evidence type="ECO:0000259" key="2">
    <source>
        <dbReference type="Pfam" id="PF05899"/>
    </source>
</evidence>
<dbReference type="EMBL" id="QDGZ01000003">
    <property type="protein sequence ID" value="PVG83155.1"/>
    <property type="molecule type" value="Genomic_DNA"/>
</dbReference>